<organism evidence="6 7">
    <name type="scientific">Dokdonia donghaensis DSW-1</name>
    <dbReference type="NCBI Taxonomy" id="1300343"/>
    <lineage>
        <taxon>Bacteria</taxon>
        <taxon>Pseudomonadati</taxon>
        <taxon>Bacteroidota</taxon>
        <taxon>Flavobacteriia</taxon>
        <taxon>Flavobacteriales</taxon>
        <taxon>Flavobacteriaceae</taxon>
        <taxon>Dokdonia</taxon>
    </lineage>
</organism>
<dbReference type="OrthoDB" id="9761532at2"/>
<dbReference type="GO" id="GO:0008233">
    <property type="term" value="F:peptidase activity"/>
    <property type="evidence" value="ECO:0007669"/>
    <property type="project" value="UniProtKB-KW"/>
</dbReference>
<reference evidence="6 7" key="1">
    <citation type="submission" date="2014-10" db="EMBL/GenBank/DDBJ databases">
        <title>Draft genome sequence of the proteorhodopsin-containing marine bacterium Dokdonia donghaensis.</title>
        <authorList>
            <person name="Gomez-Consarnau L."/>
            <person name="Gonzalez J.M."/>
            <person name="Riedel T."/>
            <person name="Jaenicke S."/>
            <person name="Wagner-Doebler I."/>
            <person name="Fuhrman J.A."/>
        </authorList>
    </citation>
    <scope>NUCLEOTIDE SEQUENCE [LARGE SCALE GENOMIC DNA]</scope>
    <source>
        <strain evidence="6 7">DSW-1</strain>
    </source>
</reference>
<accession>A0A0A2GW51</accession>
<evidence type="ECO:0000256" key="4">
    <source>
        <dbReference type="SAM" id="SignalP"/>
    </source>
</evidence>
<dbReference type="EMBL" id="JSAQ01000001">
    <property type="protein sequence ID" value="KGO06758.1"/>
    <property type="molecule type" value="Genomic_DNA"/>
</dbReference>
<evidence type="ECO:0000256" key="2">
    <source>
        <dbReference type="ARBA" id="ARBA00022723"/>
    </source>
</evidence>
<dbReference type="InterPro" id="IPR051458">
    <property type="entry name" value="Cyt/Met_Dipeptidase"/>
</dbReference>
<evidence type="ECO:0000313" key="6">
    <source>
        <dbReference type="EMBL" id="KGO06758.1"/>
    </source>
</evidence>
<dbReference type="InterPro" id="IPR011650">
    <property type="entry name" value="Peptidase_M20_dimer"/>
</dbReference>
<dbReference type="GO" id="GO:0046872">
    <property type="term" value="F:metal ion binding"/>
    <property type="evidence" value="ECO:0007669"/>
    <property type="project" value="UniProtKB-KW"/>
</dbReference>
<dbReference type="Gene3D" id="3.40.630.10">
    <property type="entry name" value="Zn peptidases"/>
    <property type="match status" value="1"/>
</dbReference>
<protein>
    <submittedName>
        <fullName evidence="6">Acetylornithine deacetylase</fullName>
    </submittedName>
</protein>
<evidence type="ECO:0000256" key="3">
    <source>
        <dbReference type="ARBA" id="ARBA00022801"/>
    </source>
</evidence>
<dbReference type="RefSeq" id="WP_035325939.1">
    <property type="nucleotide sequence ID" value="NZ_CP015125.1"/>
</dbReference>
<keyword evidence="1" id="KW-0645">Protease</keyword>
<feature type="signal peptide" evidence="4">
    <location>
        <begin position="1"/>
        <end position="17"/>
    </location>
</feature>
<dbReference type="InterPro" id="IPR002933">
    <property type="entry name" value="Peptidase_M20"/>
</dbReference>
<dbReference type="Gene3D" id="3.30.70.360">
    <property type="match status" value="1"/>
</dbReference>
<dbReference type="GO" id="GO:0006508">
    <property type="term" value="P:proteolysis"/>
    <property type="evidence" value="ECO:0007669"/>
    <property type="project" value="UniProtKB-KW"/>
</dbReference>
<gene>
    <name evidence="6" type="ORF">NV36_07805</name>
</gene>
<dbReference type="PANTHER" id="PTHR43270">
    <property type="entry name" value="BETA-ALA-HIS DIPEPTIDASE"/>
    <property type="match status" value="1"/>
</dbReference>
<evidence type="ECO:0000256" key="1">
    <source>
        <dbReference type="ARBA" id="ARBA00022670"/>
    </source>
</evidence>
<dbReference type="KEGG" id="ddo:I597_0430"/>
<feature type="domain" description="Peptidase M20 dimerisation" evidence="5">
    <location>
        <begin position="230"/>
        <end position="381"/>
    </location>
</feature>
<proteinExistence type="predicted"/>
<dbReference type="PATRIC" id="fig|1300343.5.peg.434"/>
<dbReference type="SUPFAM" id="SSF53187">
    <property type="entry name" value="Zn-dependent exopeptidases"/>
    <property type="match status" value="1"/>
</dbReference>
<keyword evidence="4" id="KW-0732">Signal</keyword>
<name>A0A0A2GW51_9FLAO</name>
<keyword evidence="7" id="KW-1185">Reference proteome</keyword>
<dbReference type="Pfam" id="PF07687">
    <property type="entry name" value="M20_dimer"/>
    <property type="match status" value="1"/>
</dbReference>
<keyword evidence="3" id="KW-0378">Hydrolase</keyword>
<comment type="caution">
    <text evidence="6">The sequence shown here is derived from an EMBL/GenBank/DDBJ whole genome shotgun (WGS) entry which is preliminary data.</text>
</comment>
<feature type="chain" id="PRO_5001987310" evidence="4">
    <location>
        <begin position="18"/>
        <end position="499"/>
    </location>
</feature>
<keyword evidence="2" id="KW-0479">Metal-binding</keyword>
<evidence type="ECO:0000313" key="7">
    <source>
        <dbReference type="Proteomes" id="UP000030140"/>
    </source>
</evidence>
<dbReference type="AlphaFoldDB" id="A0A0A2GW51"/>
<dbReference type="PANTHER" id="PTHR43270:SF8">
    <property type="entry name" value="DI- AND TRIPEPTIDASE DUG2-RELATED"/>
    <property type="match status" value="1"/>
</dbReference>
<dbReference type="Proteomes" id="UP000030140">
    <property type="component" value="Unassembled WGS sequence"/>
</dbReference>
<dbReference type="Pfam" id="PF01546">
    <property type="entry name" value="Peptidase_M20"/>
    <property type="match status" value="1"/>
</dbReference>
<sequence length="499" mass="56013">MKTLLYILCLVPLFALSQSNYDAVIDERLRATLLQHKDFVSIPNLPESPELMLENIAWVEKKYEALGFTTTRLKSETLPILLTEKVYDPALKTILFYVHIDGQPVNPAVWDQEDPFIPVLKKQNPSGTWTAMGWEALNQKINDEWRIYGRAAADDKAPILMFITALEILQEQGKTPNFNIKVIFDPQEEYGSTALLGTLDTYKNRYAADYFIVMDGPAHSSNRPTLTFGCRGIATCEITTYGATLPQHSGHYGNYVPNPAFRLSHLLSSMKDDDGKVLIEGYYDGVTISPEQALVMQSVPFTAASFNKKLGLHSAESVGKNYQEALQYPTLNVRQLNTSWSGKGLKTVVPSTATAHLDVRLVPEINGDNQLDKIVKHISNEGYFVLDRLPTAQERLTHKRIATVKTKTLVNAFRTSPQGDFGVKMRQRLTQVFNEEPVTIRMMGGTVPIVPLINTLNLPTVILPLVNMDNNQHNPNENIRICNMRQGIKVCLGLFETNF</sequence>
<evidence type="ECO:0000259" key="5">
    <source>
        <dbReference type="Pfam" id="PF07687"/>
    </source>
</evidence>